<dbReference type="InterPro" id="IPR006680">
    <property type="entry name" value="Amidohydro-rel"/>
</dbReference>
<name>A0A4S9JRL8_AURPU</name>
<keyword evidence="1 3" id="KW-0210">Decarboxylase</keyword>
<gene>
    <name evidence="5" type="ORF">D6D01_10116</name>
</gene>
<dbReference type="Pfam" id="PF04909">
    <property type="entry name" value="Amidohydro_2"/>
    <property type="match status" value="1"/>
</dbReference>
<dbReference type="Gene3D" id="3.20.20.140">
    <property type="entry name" value="Metal-dependent hydrolases"/>
    <property type="match status" value="1"/>
</dbReference>
<dbReference type="AlphaFoldDB" id="A0A4S9JRL8"/>
<dbReference type="GO" id="GO:0019748">
    <property type="term" value="P:secondary metabolic process"/>
    <property type="evidence" value="ECO:0007669"/>
    <property type="project" value="TreeGrafter"/>
</dbReference>
<evidence type="ECO:0000256" key="3">
    <source>
        <dbReference type="RuleBase" id="RU366045"/>
    </source>
</evidence>
<dbReference type="InterPro" id="IPR032465">
    <property type="entry name" value="ACMSD"/>
</dbReference>
<proteinExistence type="inferred from homology"/>
<reference evidence="5 6" key="1">
    <citation type="submission" date="2018-10" db="EMBL/GenBank/DDBJ databases">
        <title>Fifty Aureobasidium pullulans genomes reveal a recombining polyextremotolerant generalist.</title>
        <authorList>
            <person name="Gostincar C."/>
            <person name="Turk M."/>
            <person name="Zajc J."/>
            <person name="Gunde-Cimerman N."/>
        </authorList>
    </citation>
    <scope>NUCLEOTIDE SEQUENCE [LARGE SCALE GENOMIC DNA]</scope>
    <source>
        <strain evidence="5 6">EXF-6604</strain>
    </source>
</reference>
<keyword evidence="2 3" id="KW-0456">Lyase</keyword>
<evidence type="ECO:0000313" key="6">
    <source>
        <dbReference type="Proteomes" id="UP000306584"/>
    </source>
</evidence>
<comment type="similarity">
    <text evidence="3">Belongs to the metallo-dependent hydrolases superfamily.</text>
</comment>
<evidence type="ECO:0000313" key="5">
    <source>
        <dbReference type="EMBL" id="THY04329.1"/>
    </source>
</evidence>
<organism evidence="5 6">
    <name type="scientific">Aureobasidium pullulans</name>
    <name type="common">Black yeast</name>
    <name type="synonym">Pullularia pullulans</name>
    <dbReference type="NCBI Taxonomy" id="5580"/>
    <lineage>
        <taxon>Eukaryota</taxon>
        <taxon>Fungi</taxon>
        <taxon>Dikarya</taxon>
        <taxon>Ascomycota</taxon>
        <taxon>Pezizomycotina</taxon>
        <taxon>Dothideomycetes</taxon>
        <taxon>Dothideomycetidae</taxon>
        <taxon>Dothideales</taxon>
        <taxon>Saccotheciaceae</taxon>
        <taxon>Aureobasidium</taxon>
    </lineage>
</organism>
<sequence length="480" mass="54267">MVPPMITLEEHYLSQNVRKHLADTGREDPYAQFPKPLIDKLTSLGSDRLEALDNGNVSLQVLSHSPLNASPDECRTTNDNLASAIRDQPRYAAFALLPMASPSAAASELERCVKEHKFVGALINNHCNGTFYDGESFRPVFAKAEELDVPIYIHPTFAADEWMPHYRGNFGEKAAIMMSIAAWGWHSETGLHVLRLWASGLFDEYPKLKIIIGHMGEMLPYQLDRIISTSAYWAPDNKRGLEQVWKENFWITTSGMFSLAPLSCLLRMCERDRILYSVDYPFSGNEKGLKFIQEVEASGMVSKEELEMICYKNAEKLLGVHLPHEGHRGTLALILDFLLDLLQSLSPLNHVLQTSTYNSLLNLMSTFFSTMLPSILKPTRQDEIQITPSPNMNNIENSIIENCRYLHPEKVNFMLVTSSYSGLHGAHIVERPQDGGKRLMSSSFCTTTEKALMEWLEQIEAEVYRKLYGYGGLKVRELGK</sequence>
<dbReference type="GO" id="GO:0005829">
    <property type="term" value="C:cytosol"/>
    <property type="evidence" value="ECO:0007669"/>
    <property type="project" value="TreeGrafter"/>
</dbReference>
<dbReference type="GO" id="GO:0016787">
    <property type="term" value="F:hydrolase activity"/>
    <property type="evidence" value="ECO:0007669"/>
    <property type="project" value="InterPro"/>
</dbReference>
<dbReference type="Proteomes" id="UP000306584">
    <property type="component" value="Unassembled WGS sequence"/>
</dbReference>
<protein>
    <recommendedName>
        <fullName evidence="4">Amidohydrolase-related domain-containing protein</fullName>
    </recommendedName>
</protein>
<dbReference type="PANTHER" id="PTHR21240:SF30">
    <property type="entry name" value="AMIDOHYDROLASE-RELATED DOMAIN-CONTAINING PROTEIN-RELATED"/>
    <property type="match status" value="1"/>
</dbReference>
<evidence type="ECO:0000256" key="2">
    <source>
        <dbReference type="ARBA" id="ARBA00023239"/>
    </source>
</evidence>
<dbReference type="SUPFAM" id="SSF51556">
    <property type="entry name" value="Metallo-dependent hydrolases"/>
    <property type="match status" value="1"/>
</dbReference>
<dbReference type="InterPro" id="IPR032466">
    <property type="entry name" value="Metal_Hydrolase"/>
</dbReference>
<dbReference type="GO" id="GO:0016831">
    <property type="term" value="F:carboxy-lyase activity"/>
    <property type="evidence" value="ECO:0007669"/>
    <property type="project" value="UniProtKB-KW"/>
</dbReference>
<evidence type="ECO:0000256" key="1">
    <source>
        <dbReference type="ARBA" id="ARBA00022793"/>
    </source>
</evidence>
<accession>A0A4S9JRL8</accession>
<comment type="caution">
    <text evidence="5">The sequence shown here is derived from an EMBL/GenBank/DDBJ whole genome shotgun (WGS) entry which is preliminary data.</text>
</comment>
<evidence type="ECO:0000259" key="4">
    <source>
        <dbReference type="Pfam" id="PF04909"/>
    </source>
</evidence>
<feature type="domain" description="Amidohydrolase-related" evidence="4">
    <location>
        <begin position="66"/>
        <end position="319"/>
    </location>
</feature>
<dbReference type="PANTHER" id="PTHR21240">
    <property type="entry name" value="2-AMINO-3-CARBOXYLMUCONATE-6-SEMIALDEHYDE DECARBOXYLASE"/>
    <property type="match status" value="1"/>
</dbReference>
<dbReference type="EMBL" id="QZBD01000840">
    <property type="protein sequence ID" value="THY04329.1"/>
    <property type="molecule type" value="Genomic_DNA"/>
</dbReference>